<dbReference type="PANTHER" id="PTHR10996">
    <property type="entry name" value="2-HYDROXYACID DEHYDROGENASE-RELATED"/>
    <property type="match status" value="1"/>
</dbReference>
<dbReference type="GO" id="GO:0030267">
    <property type="term" value="F:glyoxylate reductase (NADPH) activity"/>
    <property type="evidence" value="ECO:0007669"/>
    <property type="project" value="TreeGrafter"/>
</dbReference>
<keyword evidence="2 3" id="KW-0560">Oxidoreductase</keyword>
<evidence type="ECO:0000259" key="5">
    <source>
        <dbReference type="Pfam" id="PF02826"/>
    </source>
</evidence>
<feature type="domain" description="D-isomer specific 2-hydroxyacid dehydrogenase NAD-binding" evidence="5">
    <location>
        <begin position="111"/>
        <end position="282"/>
    </location>
</feature>
<dbReference type="InterPro" id="IPR036291">
    <property type="entry name" value="NAD(P)-bd_dom_sf"/>
</dbReference>
<proteinExistence type="inferred from homology"/>
<dbReference type="InterPro" id="IPR006140">
    <property type="entry name" value="D-isomer_DH_NAD-bd"/>
</dbReference>
<reference evidence="6" key="1">
    <citation type="journal article" date="2021" name="PeerJ">
        <title>Extensive microbial diversity within the chicken gut microbiome revealed by metagenomics and culture.</title>
        <authorList>
            <person name="Gilroy R."/>
            <person name="Ravi A."/>
            <person name="Getino M."/>
            <person name="Pursley I."/>
            <person name="Horton D.L."/>
            <person name="Alikhan N.F."/>
            <person name="Baker D."/>
            <person name="Gharbi K."/>
            <person name="Hall N."/>
            <person name="Watson M."/>
            <person name="Adriaenssens E.M."/>
            <person name="Foster-Nyarko E."/>
            <person name="Jarju S."/>
            <person name="Secka A."/>
            <person name="Antonio M."/>
            <person name="Oren A."/>
            <person name="Chaudhuri R.R."/>
            <person name="La Ragione R."/>
            <person name="Hildebrand F."/>
            <person name="Pallen M.J."/>
        </authorList>
    </citation>
    <scope>NUCLEOTIDE SEQUENCE</scope>
    <source>
        <strain evidence="6">6019</strain>
    </source>
</reference>
<accession>A0A921DYA8</accession>
<evidence type="ECO:0000256" key="3">
    <source>
        <dbReference type="RuleBase" id="RU003719"/>
    </source>
</evidence>
<comment type="caution">
    <text evidence="6">The sequence shown here is derived from an EMBL/GenBank/DDBJ whole genome shotgun (WGS) entry which is preliminary data.</text>
</comment>
<evidence type="ECO:0000313" key="6">
    <source>
        <dbReference type="EMBL" id="HJE20168.1"/>
    </source>
</evidence>
<dbReference type="AlphaFoldDB" id="A0A921DYA8"/>
<name>A0A921DYA8_9STAP</name>
<dbReference type="InterPro" id="IPR050223">
    <property type="entry name" value="D-isomer_2-hydroxyacid_DH"/>
</dbReference>
<feature type="domain" description="D-isomer specific 2-hydroxyacid dehydrogenase catalytic" evidence="4">
    <location>
        <begin position="8"/>
        <end position="314"/>
    </location>
</feature>
<dbReference type="InterPro" id="IPR006139">
    <property type="entry name" value="D-isomer_2_OHA_DH_cat_dom"/>
</dbReference>
<dbReference type="InterPro" id="IPR029753">
    <property type="entry name" value="D-isomer_DH_CS"/>
</dbReference>
<dbReference type="EMBL" id="DYYI01000079">
    <property type="protein sequence ID" value="HJE20168.1"/>
    <property type="molecule type" value="Genomic_DNA"/>
</dbReference>
<dbReference type="Pfam" id="PF02826">
    <property type="entry name" value="2-Hacid_dh_C"/>
    <property type="match status" value="1"/>
</dbReference>
<evidence type="ECO:0000313" key="7">
    <source>
        <dbReference type="Proteomes" id="UP000763505"/>
    </source>
</evidence>
<protein>
    <submittedName>
        <fullName evidence="6">Hydroxyacid dehydrogenase</fullName>
    </submittedName>
</protein>
<dbReference type="Proteomes" id="UP000763505">
    <property type="component" value="Unassembled WGS sequence"/>
</dbReference>
<dbReference type="GO" id="GO:0051287">
    <property type="term" value="F:NAD binding"/>
    <property type="evidence" value="ECO:0007669"/>
    <property type="project" value="InterPro"/>
</dbReference>
<dbReference type="GO" id="GO:0005829">
    <property type="term" value="C:cytosol"/>
    <property type="evidence" value="ECO:0007669"/>
    <property type="project" value="TreeGrafter"/>
</dbReference>
<dbReference type="Gene3D" id="3.40.50.720">
    <property type="entry name" value="NAD(P)-binding Rossmann-like Domain"/>
    <property type="match status" value="2"/>
</dbReference>
<reference evidence="6" key="2">
    <citation type="submission" date="2021-09" db="EMBL/GenBank/DDBJ databases">
        <authorList>
            <person name="Gilroy R."/>
        </authorList>
    </citation>
    <scope>NUCLEOTIDE SEQUENCE</scope>
    <source>
        <strain evidence="6">6019</strain>
    </source>
</reference>
<dbReference type="PANTHER" id="PTHR10996:SF283">
    <property type="entry name" value="GLYOXYLATE_HYDROXYPYRUVATE REDUCTASE B"/>
    <property type="match status" value="1"/>
</dbReference>
<evidence type="ECO:0000256" key="2">
    <source>
        <dbReference type="ARBA" id="ARBA00023002"/>
    </source>
</evidence>
<dbReference type="PROSITE" id="PS00671">
    <property type="entry name" value="D_2_HYDROXYACID_DH_3"/>
    <property type="match status" value="1"/>
</dbReference>
<dbReference type="SUPFAM" id="SSF52283">
    <property type="entry name" value="Formate/glycerate dehydrogenase catalytic domain-like"/>
    <property type="match status" value="1"/>
</dbReference>
<sequence>MKVYSAVKLPEYIIDILNENKHELVMHDELTTPSQEEMLNHIQDVDAIISGVNTPINADLIKSSPKLKIISNVGAGYNHISLDAANEHNIVVTNSPAYESTASTAEHAVLLTLALSRDLKAAEQLTQDNKFEGWQVMGYLGGNQMSGKTVAIIGLGTIGQHIAKILEAFQMNILYVDLEEKDVVYERRTIEEALPSADFVILQMNYTKDNHHMINADTFNLMKVSAYLINNARGGIVDEEALADALDQKLINGAALDVHEYEPKINQRLLNRDNVILTPHIGNDTVEARNSMAETAVQQVIKFFNNDTLNYQVNK</sequence>
<comment type="similarity">
    <text evidence="1 3">Belongs to the D-isomer specific 2-hydroxyacid dehydrogenase family.</text>
</comment>
<gene>
    <name evidence="6" type="ORF">K8V35_07430</name>
</gene>
<evidence type="ECO:0000259" key="4">
    <source>
        <dbReference type="Pfam" id="PF00389"/>
    </source>
</evidence>
<dbReference type="Pfam" id="PF00389">
    <property type="entry name" value="2-Hacid_dh"/>
    <property type="match status" value="1"/>
</dbReference>
<evidence type="ECO:0000256" key="1">
    <source>
        <dbReference type="ARBA" id="ARBA00005854"/>
    </source>
</evidence>
<dbReference type="GO" id="GO:0016618">
    <property type="term" value="F:hydroxypyruvate reductase [NAD(P)H] activity"/>
    <property type="evidence" value="ECO:0007669"/>
    <property type="project" value="TreeGrafter"/>
</dbReference>
<organism evidence="6 7">
    <name type="scientific">Aliicoccus persicus</name>
    <dbReference type="NCBI Taxonomy" id="930138"/>
    <lineage>
        <taxon>Bacteria</taxon>
        <taxon>Bacillati</taxon>
        <taxon>Bacillota</taxon>
        <taxon>Bacilli</taxon>
        <taxon>Bacillales</taxon>
        <taxon>Staphylococcaceae</taxon>
        <taxon>Aliicoccus</taxon>
    </lineage>
</organism>
<dbReference type="SUPFAM" id="SSF51735">
    <property type="entry name" value="NAD(P)-binding Rossmann-fold domains"/>
    <property type="match status" value="1"/>
</dbReference>